<dbReference type="InterPro" id="IPR011990">
    <property type="entry name" value="TPR-like_helical_dom_sf"/>
</dbReference>
<dbReference type="PROSITE" id="PS50293">
    <property type="entry name" value="TPR_REGION"/>
    <property type="match status" value="1"/>
</dbReference>
<feature type="transmembrane region" description="Helical" evidence="2">
    <location>
        <begin position="141"/>
        <end position="159"/>
    </location>
</feature>
<dbReference type="Proteomes" id="UP001500742">
    <property type="component" value="Unassembled WGS sequence"/>
</dbReference>
<dbReference type="PROSITE" id="PS50005">
    <property type="entry name" value="TPR"/>
    <property type="match status" value="1"/>
</dbReference>
<dbReference type="InterPro" id="IPR019734">
    <property type="entry name" value="TPR_rpt"/>
</dbReference>
<dbReference type="SUPFAM" id="SSF48452">
    <property type="entry name" value="TPR-like"/>
    <property type="match status" value="1"/>
</dbReference>
<dbReference type="Gene3D" id="1.25.40.10">
    <property type="entry name" value="Tetratricopeptide repeat domain"/>
    <property type="match status" value="1"/>
</dbReference>
<comment type="caution">
    <text evidence="5">The sequence shown here is derived from an EMBL/GenBank/DDBJ whole genome shotgun (WGS) entry which is preliminary data.</text>
</comment>
<feature type="repeat" description="TPR" evidence="1">
    <location>
        <begin position="66"/>
        <end position="99"/>
    </location>
</feature>
<dbReference type="SMART" id="SM00028">
    <property type="entry name" value="TPR"/>
    <property type="match status" value="2"/>
</dbReference>
<feature type="signal peptide" evidence="3">
    <location>
        <begin position="1"/>
        <end position="28"/>
    </location>
</feature>
<dbReference type="EMBL" id="BAAAZC010000015">
    <property type="protein sequence ID" value="GAA3971841.1"/>
    <property type="molecule type" value="Genomic_DNA"/>
</dbReference>
<feature type="transmembrane region" description="Helical" evidence="2">
    <location>
        <begin position="171"/>
        <end position="190"/>
    </location>
</feature>
<name>A0ABP7PVX7_9SPHI</name>
<dbReference type="Pfam" id="PF08239">
    <property type="entry name" value="SH3_3"/>
    <property type="match status" value="1"/>
</dbReference>
<feature type="chain" id="PRO_5047436602" evidence="3">
    <location>
        <begin position="29"/>
        <end position="261"/>
    </location>
</feature>
<dbReference type="Pfam" id="PF13174">
    <property type="entry name" value="TPR_6"/>
    <property type="match status" value="1"/>
</dbReference>
<evidence type="ECO:0000256" key="3">
    <source>
        <dbReference type="SAM" id="SignalP"/>
    </source>
</evidence>
<proteinExistence type="predicted"/>
<keyword evidence="6" id="KW-1185">Reference proteome</keyword>
<gene>
    <name evidence="5" type="ORF">GCM10022210_21700</name>
</gene>
<organism evidence="5 6">
    <name type="scientific">Mucilaginibacter dorajii</name>
    <dbReference type="NCBI Taxonomy" id="692994"/>
    <lineage>
        <taxon>Bacteria</taxon>
        <taxon>Pseudomonadati</taxon>
        <taxon>Bacteroidota</taxon>
        <taxon>Sphingobacteriia</taxon>
        <taxon>Sphingobacteriales</taxon>
        <taxon>Sphingobacteriaceae</taxon>
        <taxon>Mucilaginibacter</taxon>
    </lineage>
</organism>
<keyword evidence="2" id="KW-0472">Membrane</keyword>
<dbReference type="RefSeq" id="WP_259091595.1">
    <property type="nucleotide sequence ID" value="NZ_BAAAZC010000015.1"/>
</dbReference>
<evidence type="ECO:0000313" key="5">
    <source>
        <dbReference type="EMBL" id="GAA3971841.1"/>
    </source>
</evidence>
<dbReference type="InterPro" id="IPR003646">
    <property type="entry name" value="SH3-like_bac-type"/>
</dbReference>
<reference evidence="6" key="1">
    <citation type="journal article" date="2019" name="Int. J. Syst. Evol. Microbiol.">
        <title>The Global Catalogue of Microorganisms (GCM) 10K type strain sequencing project: providing services to taxonomists for standard genome sequencing and annotation.</title>
        <authorList>
            <consortium name="The Broad Institute Genomics Platform"/>
            <consortium name="The Broad Institute Genome Sequencing Center for Infectious Disease"/>
            <person name="Wu L."/>
            <person name="Ma J."/>
        </authorList>
    </citation>
    <scope>NUCLEOTIDE SEQUENCE [LARGE SCALE GENOMIC DNA]</scope>
    <source>
        <strain evidence="6">JCM 16601</strain>
    </source>
</reference>
<evidence type="ECO:0000256" key="1">
    <source>
        <dbReference type="PROSITE-ProRule" id="PRU00339"/>
    </source>
</evidence>
<dbReference type="Gene3D" id="2.30.30.40">
    <property type="entry name" value="SH3 Domains"/>
    <property type="match status" value="1"/>
</dbReference>
<protein>
    <submittedName>
        <fullName evidence="5">Tetratricopeptide repeat protein</fullName>
    </submittedName>
</protein>
<keyword evidence="2" id="KW-0812">Transmembrane</keyword>
<keyword evidence="3" id="KW-0732">Signal</keyword>
<feature type="domain" description="SH3b" evidence="4">
    <location>
        <begin position="199"/>
        <end position="261"/>
    </location>
</feature>
<dbReference type="SMART" id="SM00287">
    <property type="entry name" value="SH3b"/>
    <property type="match status" value="1"/>
</dbReference>
<keyword evidence="1" id="KW-0802">TPR repeat</keyword>
<sequence length="261" mass="28906">MTLKIKYNMLKRWIYILLLIASPLLAFSNDGTNALFKKGNDQYQKGKYKDAQVTYQKLVDDGNLSIALYYNLGNAYYKTGDIAPALLYYEKAHKLSPGDEDINANIRLANTKTADKIEAPQEFFITKWWHGFILALPADTWAIGGVLLILAGFGLLILYRFSNSVGIKKTAFFSAIAALIIGVCATFLAGRQTHYFDSHHDAIIFSSTVTAKNAPSATGKNAFVLHEGTKVEILDNTGTWIRIRLVNGSEGWVTVGDAKEI</sequence>
<dbReference type="Pfam" id="PF00515">
    <property type="entry name" value="TPR_1"/>
    <property type="match status" value="1"/>
</dbReference>
<evidence type="ECO:0000313" key="6">
    <source>
        <dbReference type="Proteomes" id="UP001500742"/>
    </source>
</evidence>
<evidence type="ECO:0000256" key="2">
    <source>
        <dbReference type="SAM" id="Phobius"/>
    </source>
</evidence>
<accession>A0ABP7PVX7</accession>
<evidence type="ECO:0000259" key="4">
    <source>
        <dbReference type="SMART" id="SM00287"/>
    </source>
</evidence>
<keyword evidence="2" id="KW-1133">Transmembrane helix</keyword>